<keyword evidence="2" id="KW-1185">Reference proteome</keyword>
<comment type="caution">
    <text evidence="1">The sequence shown here is derived from an EMBL/GenBank/DDBJ whole genome shotgun (WGS) entry which is preliminary data.</text>
</comment>
<reference evidence="1 2" key="1">
    <citation type="journal article" date="2022" name="Hortic Res">
        <title>A haplotype resolved chromosomal level avocado genome allows analysis of novel avocado genes.</title>
        <authorList>
            <person name="Nath O."/>
            <person name="Fletcher S.J."/>
            <person name="Hayward A."/>
            <person name="Shaw L.M."/>
            <person name="Masouleh A.K."/>
            <person name="Furtado A."/>
            <person name="Henry R.J."/>
            <person name="Mitter N."/>
        </authorList>
    </citation>
    <scope>NUCLEOTIDE SEQUENCE [LARGE SCALE GENOMIC DNA]</scope>
    <source>
        <strain evidence="2">cv. Hass</strain>
    </source>
</reference>
<protein>
    <submittedName>
        <fullName evidence="1">Uncharacterized protein</fullName>
    </submittedName>
</protein>
<proteinExistence type="predicted"/>
<evidence type="ECO:0000313" key="1">
    <source>
        <dbReference type="EMBL" id="KAJ8629550.1"/>
    </source>
</evidence>
<dbReference type="EMBL" id="CM056815">
    <property type="protein sequence ID" value="KAJ8629550.1"/>
    <property type="molecule type" value="Genomic_DNA"/>
</dbReference>
<gene>
    <name evidence="1" type="ORF">MRB53_022873</name>
</gene>
<organism evidence="1 2">
    <name type="scientific">Persea americana</name>
    <name type="common">Avocado</name>
    <dbReference type="NCBI Taxonomy" id="3435"/>
    <lineage>
        <taxon>Eukaryota</taxon>
        <taxon>Viridiplantae</taxon>
        <taxon>Streptophyta</taxon>
        <taxon>Embryophyta</taxon>
        <taxon>Tracheophyta</taxon>
        <taxon>Spermatophyta</taxon>
        <taxon>Magnoliopsida</taxon>
        <taxon>Magnoliidae</taxon>
        <taxon>Laurales</taxon>
        <taxon>Lauraceae</taxon>
        <taxon>Persea</taxon>
    </lineage>
</organism>
<sequence length="378" mass="42085">MNDWRKRDNLEVTLDFNQWALLTLMKNRWEPVSIRCEEYRWAFVSIRCDAPLNVPGLLGMGYEGVGVDRDRAFADEMIHAHSMMENSDRSVDSSTPPYGDSVLYTLKSNDECHNLYGQYSSSSLQRFSTRQTSFFHSSSSGIPGTVMLPQGSGSYQLMGASGPLVTAQNPYEEYFRPARASHSSLTASIIHPTPSISEYFDRGSPEGGMDYDEEEIRLKIEELERELLCDNDDYMLDLDQSSSIDSELAGPLRDLLLPSSPKDSFSSDSNLTTNSSSKEMPLVPISSPQSCTSPTPKKLLFECAGAILEGNMEEASAIIAELRQMVSIQGDPSERIAAYMVEVIYTYDFARESASDFQFMTNAENQPSIMDIVGSESP</sequence>
<accession>A0ACC2L7Y2</accession>
<dbReference type="Proteomes" id="UP001234297">
    <property type="component" value="Chromosome 7"/>
</dbReference>
<name>A0ACC2L7Y2_PERAE</name>
<evidence type="ECO:0000313" key="2">
    <source>
        <dbReference type="Proteomes" id="UP001234297"/>
    </source>
</evidence>